<dbReference type="PANTHER" id="PTHR45667">
    <property type="entry name" value="S-ADENOSYLMETHIONINE MITOCHONDRIAL CARRIER PROTEIN"/>
    <property type="match status" value="1"/>
</dbReference>
<comment type="caution">
    <text evidence="10">The sequence shown here is derived from an EMBL/GenBank/DDBJ whole genome shotgun (WGS) entry which is preliminary data.</text>
</comment>
<protein>
    <submittedName>
        <fullName evidence="10">Mitochondrial carrier protein</fullName>
    </submittedName>
</protein>
<keyword evidence="11" id="KW-1185">Reference proteome</keyword>
<dbReference type="FunFam" id="1.50.40.10:FF:000162">
    <property type="entry name" value="Mitochondrial substrate carrier protein-like"/>
    <property type="match status" value="1"/>
</dbReference>
<dbReference type="AlphaFoldDB" id="A0AAV3P9E2"/>
<keyword evidence="7 8" id="KW-0472">Membrane</keyword>
<feature type="repeat" description="Solcar" evidence="8">
    <location>
        <begin position="360"/>
        <end position="452"/>
    </location>
</feature>
<dbReference type="PROSITE" id="PS50920">
    <property type="entry name" value="SOLCAR"/>
    <property type="match status" value="3"/>
</dbReference>
<comment type="similarity">
    <text evidence="2 9">Belongs to the mitochondrial carrier (TC 2.A.29) family.</text>
</comment>
<reference evidence="10 11" key="1">
    <citation type="submission" date="2024-01" db="EMBL/GenBank/DDBJ databases">
        <title>The complete chloroplast genome sequence of Lithospermum erythrorhizon: insights into the phylogenetic relationship among Boraginaceae species and the maternal lineages of purple gromwells.</title>
        <authorList>
            <person name="Okada T."/>
            <person name="Watanabe K."/>
        </authorList>
    </citation>
    <scope>NUCLEOTIDE SEQUENCE [LARGE SCALE GENOMIC DNA]</scope>
</reference>
<evidence type="ECO:0000256" key="3">
    <source>
        <dbReference type="ARBA" id="ARBA00022448"/>
    </source>
</evidence>
<dbReference type="EMBL" id="BAABME010001207">
    <property type="protein sequence ID" value="GAA0148240.1"/>
    <property type="molecule type" value="Genomic_DNA"/>
</dbReference>
<accession>A0AAV3P9E2</accession>
<dbReference type="InterPro" id="IPR018108">
    <property type="entry name" value="MCP_transmembrane"/>
</dbReference>
<evidence type="ECO:0000313" key="10">
    <source>
        <dbReference type="EMBL" id="GAA0148240.1"/>
    </source>
</evidence>
<keyword evidence="6" id="KW-1133">Transmembrane helix</keyword>
<organism evidence="10 11">
    <name type="scientific">Lithospermum erythrorhizon</name>
    <name type="common">Purple gromwell</name>
    <name type="synonym">Lithospermum officinale var. erythrorhizon</name>
    <dbReference type="NCBI Taxonomy" id="34254"/>
    <lineage>
        <taxon>Eukaryota</taxon>
        <taxon>Viridiplantae</taxon>
        <taxon>Streptophyta</taxon>
        <taxon>Embryophyta</taxon>
        <taxon>Tracheophyta</taxon>
        <taxon>Spermatophyta</taxon>
        <taxon>Magnoliopsida</taxon>
        <taxon>eudicotyledons</taxon>
        <taxon>Gunneridae</taxon>
        <taxon>Pentapetalae</taxon>
        <taxon>asterids</taxon>
        <taxon>lamiids</taxon>
        <taxon>Boraginales</taxon>
        <taxon>Boraginaceae</taxon>
        <taxon>Boraginoideae</taxon>
        <taxon>Lithospermeae</taxon>
        <taxon>Lithospermum</taxon>
    </lineage>
</organism>
<dbReference type="SUPFAM" id="SSF103506">
    <property type="entry name" value="Mitochondrial carrier"/>
    <property type="match status" value="1"/>
</dbReference>
<feature type="repeat" description="Solcar" evidence="8">
    <location>
        <begin position="557"/>
        <end position="598"/>
    </location>
</feature>
<gene>
    <name evidence="10" type="ORF">LIER_07741</name>
</gene>
<evidence type="ECO:0000256" key="8">
    <source>
        <dbReference type="PROSITE-ProRule" id="PRU00282"/>
    </source>
</evidence>
<evidence type="ECO:0000256" key="1">
    <source>
        <dbReference type="ARBA" id="ARBA00004141"/>
    </source>
</evidence>
<keyword evidence="4 8" id="KW-0812">Transmembrane</keyword>
<evidence type="ECO:0000256" key="5">
    <source>
        <dbReference type="ARBA" id="ARBA00022737"/>
    </source>
</evidence>
<name>A0AAV3P9E2_LITER</name>
<evidence type="ECO:0000256" key="7">
    <source>
        <dbReference type="ARBA" id="ARBA00023136"/>
    </source>
</evidence>
<dbReference type="Gene3D" id="1.50.40.10">
    <property type="entry name" value="Mitochondrial carrier domain"/>
    <property type="match status" value="2"/>
</dbReference>
<evidence type="ECO:0000256" key="9">
    <source>
        <dbReference type="RuleBase" id="RU000488"/>
    </source>
</evidence>
<sequence length="598" mass="65173">MSGGGGSVRNDKPSIKYRFSPLEGASIELAEINSDSFAPPSEISKKNGNIPKENSSGILSTKEFVSAIGHVWDSATGPLSSFLDKSSTRFNSKDIPNGELLSYSTVESTSITGISTNDKTISYSITSNPDSASMVSANLQYVRAIQKKSLLDHSRRHYSDFLRLLSRGSNITQHSWQGVGLGYIGVPHDLRNVYRWMKKSNKPKNCMVSVKTKNEVHTTAPPSITEDCDNVVDLRSSGITAMVGNADHHIDALDNVDFAIVQEVNPVITTLVSSTTTQGENDVNDLQCTGSSTSIRSESSQTDYNLALSGDFGSMSEETECRLRNEDALCDEIYQTINPITNHVQSEFSISSREKSYHLGSEKRHAVAGAMAGVSVSLCLHPVDTIKTVVQSCRANQSSLHQISKSIISERVDFWLMLQGITGLYRGVSSNVVSSAPISAIYTFTYESVKSSLLPLFPKEYQSLAHCMAGGCASVATSFVFTPSECIKQQMQIGSHYQNCWNALIKIIEKRGFSSLYAGWGAVLCRNVPHSIIKFYTYESLKQLIFPSGQLTDSVQTNTLLTLICGGLSGSTAALFTTPFDVVKTRLQTQVNHHLAKG</sequence>
<keyword evidence="5" id="KW-0677">Repeat</keyword>
<feature type="repeat" description="Solcar" evidence="8">
    <location>
        <begin position="461"/>
        <end position="544"/>
    </location>
</feature>
<comment type="subcellular location">
    <subcellularLocation>
        <location evidence="1">Membrane</location>
        <topology evidence="1">Multi-pass membrane protein</topology>
    </subcellularLocation>
</comment>
<dbReference type="Proteomes" id="UP001454036">
    <property type="component" value="Unassembled WGS sequence"/>
</dbReference>
<keyword evidence="3 9" id="KW-0813">Transport</keyword>
<evidence type="ECO:0000256" key="4">
    <source>
        <dbReference type="ARBA" id="ARBA00022692"/>
    </source>
</evidence>
<evidence type="ECO:0000256" key="2">
    <source>
        <dbReference type="ARBA" id="ARBA00006375"/>
    </source>
</evidence>
<evidence type="ECO:0000313" key="11">
    <source>
        <dbReference type="Proteomes" id="UP001454036"/>
    </source>
</evidence>
<proteinExistence type="inferred from homology"/>
<dbReference type="Pfam" id="PF00153">
    <property type="entry name" value="Mito_carr"/>
    <property type="match status" value="3"/>
</dbReference>
<dbReference type="GO" id="GO:0016020">
    <property type="term" value="C:membrane"/>
    <property type="evidence" value="ECO:0007669"/>
    <property type="project" value="UniProtKB-SubCell"/>
</dbReference>
<evidence type="ECO:0000256" key="6">
    <source>
        <dbReference type="ARBA" id="ARBA00022989"/>
    </source>
</evidence>
<dbReference type="InterPro" id="IPR023395">
    <property type="entry name" value="MCP_dom_sf"/>
</dbReference>